<comment type="cofactor">
    <cofactor evidence="3">
        <name>Zn(2+)</name>
        <dbReference type="ChEBI" id="CHEBI:29105"/>
    </cofactor>
    <text evidence="3">Binds 1 zinc ion.</text>
</comment>
<dbReference type="AlphaFoldDB" id="A0A3A1Y596"/>
<dbReference type="EMBL" id="NRJH01000036">
    <property type="protein sequence ID" value="RIY32449.1"/>
    <property type="molecule type" value="Genomic_DNA"/>
</dbReference>
<protein>
    <recommendedName>
        <fullName evidence="3">DNA gyrase inhibitor YacG</fullName>
    </recommendedName>
</protein>
<feature type="binding site" evidence="3">
    <location>
        <position position="27"/>
    </location>
    <ligand>
        <name>Zn(2+)</name>
        <dbReference type="ChEBI" id="CHEBI:29105"/>
    </ligand>
</feature>
<accession>A0A3A1Y596</accession>
<dbReference type="Proteomes" id="UP000266258">
    <property type="component" value="Unassembled WGS sequence"/>
</dbReference>
<feature type="binding site" evidence="3">
    <location>
        <position position="8"/>
    </location>
    <ligand>
        <name>Zn(2+)</name>
        <dbReference type="ChEBI" id="CHEBI:29105"/>
    </ligand>
</feature>
<comment type="function">
    <text evidence="3">Inhibits all the catalytic activities of DNA gyrase by preventing its interaction with DNA. Acts by binding directly to the C-terminal domain of GyrB, which probably disrupts DNA binding by the gyrase.</text>
</comment>
<keyword evidence="1 3" id="KW-0479">Metal-binding</keyword>
<dbReference type="RefSeq" id="WP_119497088.1">
    <property type="nucleotide sequence ID" value="NZ_NRJH01000036.1"/>
</dbReference>
<evidence type="ECO:0000256" key="1">
    <source>
        <dbReference type="ARBA" id="ARBA00022723"/>
    </source>
</evidence>
<keyword evidence="5" id="KW-1185">Reference proteome</keyword>
<dbReference type="Gene3D" id="3.30.50.10">
    <property type="entry name" value="Erythroid Transcription Factor GATA-1, subunit A"/>
    <property type="match status" value="1"/>
</dbReference>
<proteinExistence type="inferred from homology"/>
<dbReference type="GO" id="GO:0008657">
    <property type="term" value="F:DNA topoisomerase type II (double strand cut, ATP-hydrolyzing) inhibitor activity"/>
    <property type="evidence" value="ECO:0007669"/>
    <property type="project" value="UniProtKB-UniRule"/>
</dbReference>
<feature type="binding site" evidence="3">
    <location>
        <position position="11"/>
    </location>
    <ligand>
        <name>Zn(2+)</name>
        <dbReference type="ChEBI" id="CHEBI:29105"/>
    </ligand>
</feature>
<dbReference type="Pfam" id="PF03884">
    <property type="entry name" value="YacG"/>
    <property type="match status" value="1"/>
</dbReference>
<dbReference type="PANTHER" id="PTHR36150">
    <property type="entry name" value="DNA GYRASE INHIBITOR YACG"/>
    <property type="match status" value="1"/>
</dbReference>
<comment type="similarity">
    <text evidence="3">Belongs to the DNA gyrase inhibitor YacG family.</text>
</comment>
<dbReference type="HAMAP" id="MF_00649">
    <property type="entry name" value="DNA_gyrase_inhibitor_YacG"/>
    <property type="match status" value="1"/>
</dbReference>
<dbReference type="GO" id="GO:0008270">
    <property type="term" value="F:zinc ion binding"/>
    <property type="evidence" value="ECO:0007669"/>
    <property type="project" value="UniProtKB-UniRule"/>
</dbReference>
<evidence type="ECO:0000313" key="5">
    <source>
        <dbReference type="Proteomes" id="UP000266258"/>
    </source>
</evidence>
<reference evidence="4 5" key="1">
    <citation type="submission" date="2017-08" db="EMBL/GenBank/DDBJ databases">
        <title>Reclassification of Bisgaard taxon 37 and 44.</title>
        <authorList>
            <person name="Christensen H."/>
        </authorList>
    </citation>
    <scope>NUCLEOTIDE SEQUENCE [LARGE SCALE GENOMIC DNA]</scope>
    <source>
        <strain evidence="4 5">B96_4</strain>
    </source>
</reference>
<organism evidence="4 5">
    <name type="scientific">Psittacicella melopsittaci</name>
    <dbReference type="NCBI Taxonomy" id="2028576"/>
    <lineage>
        <taxon>Bacteria</taxon>
        <taxon>Pseudomonadati</taxon>
        <taxon>Pseudomonadota</taxon>
        <taxon>Gammaproteobacteria</taxon>
        <taxon>Pasteurellales</taxon>
        <taxon>Psittacicellaceae</taxon>
        <taxon>Psittacicella</taxon>
    </lineage>
</organism>
<evidence type="ECO:0000256" key="3">
    <source>
        <dbReference type="HAMAP-Rule" id="MF_00649"/>
    </source>
</evidence>
<name>A0A3A1Y596_9GAMM</name>
<gene>
    <name evidence="3" type="primary">yacG</name>
    <name evidence="4" type="ORF">CJP74_04495</name>
</gene>
<dbReference type="PANTHER" id="PTHR36150:SF1">
    <property type="entry name" value="DNA GYRASE INHIBITOR YACG"/>
    <property type="match status" value="1"/>
</dbReference>
<comment type="subunit">
    <text evidence="3">Interacts with GyrB.</text>
</comment>
<feature type="binding site" evidence="3">
    <location>
        <position position="31"/>
    </location>
    <ligand>
        <name>Zn(2+)</name>
        <dbReference type="ChEBI" id="CHEBI:29105"/>
    </ligand>
</feature>
<keyword evidence="2 3" id="KW-0862">Zinc</keyword>
<dbReference type="InterPro" id="IPR013088">
    <property type="entry name" value="Znf_NHR/GATA"/>
</dbReference>
<evidence type="ECO:0000313" key="4">
    <source>
        <dbReference type="EMBL" id="RIY32449.1"/>
    </source>
</evidence>
<dbReference type="GO" id="GO:0006355">
    <property type="term" value="P:regulation of DNA-templated transcription"/>
    <property type="evidence" value="ECO:0007669"/>
    <property type="project" value="InterPro"/>
</dbReference>
<sequence length="67" mass="7765">MEEIIIQCPNCKKEMVYSLDNPYRPFCSERCKLQDLGAWASGEYALEAQPENEAEVEQLIEVLIKKE</sequence>
<evidence type="ECO:0000256" key="2">
    <source>
        <dbReference type="ARBA" id="ARBA00022833"/>
    </source>
</evidence>
<dbReference type="OrthoDB" id="9809663at2"/>
<dbReference type="SUPFAM" id="SSF57716">
    <property type="entry name" value="Glucocorticoid receptor-like (DNA-binding domain)"/>
    <property type="match status" value="1"/>
</dbReference>
<dbReference type="InterPro" id="IPR005584">
    <property type="entry name" value="DNA_gyrase_inhibitor_YacG"/>
</dbReference>
<comment type="caution">
    <text evidence="4">The sequence shown here is derived from an EMBL/GenBank/DDBJ whole genome shotgun (WGS) entry which is preliminary data.</text>
</comment>